<dbReference type="Proteomes" id="UP000039046">
    <property type="component" value="Unassembled WGS sequence"/>
</dbReference>
<dbReference type="GO" id="GO:0005484">
    <property type="term" value="F:SNAP receptor activity"/>
    <property type="evidence" value="ECO:0007669"/>
    <property type="project" value="TreeGrafter"/>
</dbReference>
<name>A0A0A1T6H3_9HYPO</name>
<keyword evidence="5 7" id="KW-0472">Membrane</keyword>
<evidence type="ECO:0000259" key="8">
    <source>
        <dbReference type="PROSITE" id="PS50192"/>
    </source>
</evidence>
<protein>
    <recommendedName>
        <fullName evidence="8">t-SNARE coiled-coil homology domain-containing protein</fullName>
    </recommendedName>
</protein>
<feature type="transmembrane region" description="Helical" evidence="7">
    <location>
        <begin position="285"/>
        <end position="306"/>
    </location>
</feature>
<evidence type="ECO:0000256" key="6">
    <source>
        <dbReference type="SAM" id="MobiDB-lite"/>
    </source>
</evidence>
<evidence type="ECO:0000256" key="7">
    <source>
        <dbReference type="SAM" id="Phobius"/>
    </source>
</evidence>
<feature type="region of interest" description="Disordered" evidence="6">
    <location>
        <begin position="1"/>
        <end position="51"/>
    </location>
</feature>
<evidence type="ECO:0000256" key="3">
    <source>
        <dbReference type="ARBA" id="ARBA00022692"/>
    </source>
</evidence>
<evidence type="ECO:0000256" key="1">
    <source>
        <dbReference type="ARBA" id="ARBA00004211"/>
    </source>
</evidence>
<dbReference type="InterPro" id="IPR000727">
    <property type="entry name" value="T_SNARE_dom"/>
</dbReference>
<dbReference type="Pfam" id="PF00804">
    <property type="entry name" value="Syntaxin"/>
    <property type="match status" value="1"/>
</dbReference>
<proteinExistence type="inferred from homology"/>
<dbReference type="InterPro" id="IPR006011">
    <property type="entry name" value="Syntaxin_N"/>
</dbReference>
<keyword evidence="10" id="KW-1185">Reference proteome</keyword>
<sequence length="315" mass="35240">MSSYQQNPYETGPAGGDSHGYGQANPYQENYELQSQPYPGDTTTQSHRPAMTQKEFLDRVSELRSDIRSLTGDIDHIGQLHQRTLGSTDGAAKDQLEAYVTQTQVRNTAIKDGIKGLERDLSLTTDSSRNTKSTQLQSIKTFFRSELEKYQAIESEYRQKYREQISRQYRIVNPDASEDEIRQAADANWGDEGVFQTAIKTNRTGHATSLLGNVRARHSELQRIEQTLVELSMLYQELATQIEQQDATVTATEDISSNVRQDIEQGTKQVGTAVEHAKRARKLKWWCFGICVAIIIIALIIGLAVAGNAGLLKKG</sequence>
<dbReference type="GO" id="GO:0006887">
    <property type="term" value="P:exocytosis"/>
    <property type="evidence" value="ECO:0007669"/>
    <property type="project" value="TreeGrafter"/>
</dbReference>
<dbReference type="Pfam" id="PF05739">
    <property type="entry name" value="SNARE"/>
    <property type="match status" value="1"/>
</dbReference>
<dbReference type="AlphaFoldDB" id="A0A0A1T6H3"/>
<evidence type="ECO:0000256" key="5">
    <source>
        <dbReference type="ARBA" id="ARBA00023136"/>
    </source>
</evidence>
<dbReference type="GO" id="GO:0005886">
    <property type="term" value="C:plasma membrane"/>
    <property type="evidence" value="ECO:0007669"/>
    <property type="project" value="TreeGrafter"/>
</dbReference>
<dbReference type="SUPFAM" id="SSF47661">
    <property type="entry name" value="t-snare proteins"/>
    <property type="match status" value="1"/>
</dbReference>
<dbReference type="GO" id="GO:0012505">
    <property type="term" value="C:endomembrane system"/>
    <property type="evidence" value="ECO:0007669"/>
    <property type="project" value="TreeGrafter"/>
</dbReference>
<dbReference type="InterPro" id="IPR010989">
    <property type="entry name" value="SNARE"/>
</dbReference>
<dbReference type="PROSITE" id="PS50192">
    <property type="entry name" value="T_SNARE"/>
    <property type="match status" value="1"/>
</dbReference>
<dbReference type="PANTHER" id="PTHR19957">
    <property type="entry name" value="SYNTAXIN"/>
    <property type="match status" value="1"/>
</dbReference>
<evidence type="ECO:0000256" key="2">
    <source>
        <dbReference type="ARBA" id="ARBA00009063"/>
    </source>
</evidence>
<dbReference type="STRING" id="1531966.A0A0A1T6H3"/>
<organism evidence="9 10">
    <name type="scientific">[Torrubiella] hemipterigena</name>
    <dbReference type="NCBI Taxonomy" id="1531966"/>
    <lineage>
        <taxon>Eukaryota</taxon>
        <taxon>Fungi</taxon>
        <taxon>Dikarya</taxon>
        <taxon>Ascomycota</taxon>
        <taxon>Pezizomycotina</taxon>
        <taxon>Sordariomycetes</taxon>
        <taxon>Hypocreomycetidae</taxon>
        <taxon>Hypocreales</taxon>
        <taxon>Clavicipitaceae</taxon>
        <taxon>Clavicipitaceae incertae sedis</taxon>
        <taxon>'Torrubiella' clade</taxon>
    </lineage>
</organism>
<dbReference type="InterPro" id="IPR045242">
    <property type="entry name" value="Syntaxin"/>
</dbReference>
<dbReference type="GO" id="GO:0006886">
    <property type="term" value="P:intracellular protein transport"/>
    <property type="evidence" value="ECO:0007669"/>
    <property type="project" value="TreeGrafter"/>
</dbReference>
<dbReference type="EMBL" id="CDHN01000001">
    <property type="protein sequence ID" value="CEJ81897.1"/>
    <property type="molecule type" value="Genomic_DNA"/>
</dbReference>
<evidence type="ECO:0000313" key="10">
    <source>
        <dbReference type="Proteomes" id="UP000039046"/>
    </source>
</evidence>
<dbReference type="Gene3D" id="1.20.58.70">
    <property type="match status" value="1"/>
</dbReference>
<keyword evidence="3 7" id="KW-0812">Transmembrane</keyword>
<dbReference type="HOGENOM" id="CLU_042423_0_0_1"/>
<evidence type="ECO:0000313" key="9">
    <source>
        <dbReference type="EMBL" id="CEJ81897.1"/>
    </source>
</evidence>
<dbReference type="GO" id="GO:0031201">
    <property type="term" value="C:SNARE complex"/>
    <property type="evidence" value="ECO:0007669"/>
    <property type="project" value="TreeGrafter"/>
</dbReference>
<dbReference type="OrthoDB" id="10255013at2759"/>
<dbReference type="GO" id="GO:0000149">
    <property type="term" value="F:SNARE binding"/>
    <property type="evidence" value="ECO:0007669"/>
    <property type="project" value="TreeGrafter"/>
</dbReference>
<reference evidence="9 10" key="1">
    <citation type="journal article" date="2015" name="Genome Announc.">
        <title>Draft Genome Sequence and Gene Annotation of the Entomopathogenic Fungus Verticillium hemipterigenum.</title>
        <authorList>
            <person name="Horn F."/>
            <person name="Habel A."/>
            <person name="Scharf D.H."/>
            <person name="Dworschak J."/>
            <person name="Brakhage A.A."/>
            <person name="Guthke R."/>
            <person name="Hertweck C."/>
            <person name="Linde J."/>
        </authorList>
    </citation>
    <scope>NUCLEOTIDE SEQUENCE [LARGE SCALE GENOMIC DNA]</scope>
</reference>
<dbReference type="GO" id="GO:0048278">
    <property type="term" value="P:vesicle docking"/>
    <property type="evidence" value="ECO:0007669"/>
    <property type="project" value="TreeGrafter"/>
</dbReference>
<comment type="subcellular location">
    <subcellularLocation>
        <location evidence="1">Membrane</location>
        <topology evidence="1">Single-pass type IV membrane protein</topology>
    </subcellularLocation>
</comment>
<dbReference type="GO" id="GO:0006906">
    <property type="term" value="P:vesicle fusion"/>
    <property type="evidence" value="ECO:0007669"/>
    <property type="project" value="TreeGrafter"/>
</dbReference>
<feature type="domain" description="T-SNARE coiled-coil homology" evidence="8">
    <location>
        <begin position="211"/>
        <end position="273"/>
    </location>
</feature>
<evidence type="ECO:0000256" key="4">
    <source>
        <dbReference type="ARBA" id="ARBA00022989"/>
    </source>
</evidence>
<keyword evidence="4 7" id="KW-1133">Transmembrane helix</keyword>
<comment type="similarity">
    <text evidence="2">Belongs to the syntaxin family.</text>
</comment>
<gene>
    <name evidence="9" type="ORF">VHEMI01999</name>
</gene>
<accession>A0A0A1T6H3</accession>
<feature type="compositionally biased region" description="Polar residues" evidence="6">
    <location>
        <begin position="25"/>
        <end position="47"/>
    </location>
</feature>
<dbReference type="CDD" id="cd15849">
    <property type="entry name" value="SNARE_Sso1"/>
    <property type="match status" value="1"/>
</dbReference>
<dbReference type="PANTHER" id="PTHR19957:SF307">
    <property type="entry name" value="PROTEIN SSO1-RELATED"/>
    <property type="match status" value="1"/>
</dbReference>
<dbReference type="SMART" id="SM00503">
    <property type="entry name" value="SynN"/>
    <property type="match status" value="1"/>
</dbReference>